<protein>
    <submittedName>
        <fullName evidence="6">Uncharacterized protein</fullName>
    </submittedName>
</protein>
<dbReference type="Pfam" id="PF13432">
    <property type="entry name" value="TPR_16"/>
    <property type="match status" value="1"/>
</dbReference>
<proteinExistence type="predicted"/>
<keyword evidence="2 3" id="KW-0802">TPR repeat</keyword>
<keyword evidence="5" id="KW-0732">Signal</keyword>
<keyword evidence="1" id="KW-0677">Repeat</keyword>
<feature type="repeat" description="TPR" evidence="3">
    <location>
        <begin position="210"/>
        <end position="243"/>
    </location>
</feature>
<feature type="chain" id="PRO_5010517576" evidence="5">
    <location>
        <begin position="26"/>
        <end position="262"/>
    </location>
</feature>
<feature type="compositionally biased region" description="Acidic residues" evidence="4">
    <location>
        <begin position="63"/>
        <end position="83"/>
    </location>
</feature>
<sequence length="262" mass="28899">MRFFAFSGAALVAGVFMSGSVGVAAFDQVVDNRTENHVVIAALGWPLLATGERLGHSVQMADPDLEPPSLDDLESFPEPDGFPENDAYHGDGGRDSDAEPHAHSGVVDRLFGDLGKAETPIEARALAARIQQLMLLSGSHTVDLLMQRAGEAMRHEDYSLALDLLDAVVRLKPNYAEGWNRRATVYYLQEEFGRSISDIEQVLRLEPRHYAAMSGLAMILRRMDQNEQALEVYQRVLDIYPMLDSAQEAVSEIEAELGDDEV</sequence>
<dbReference type="InterPro" id="IPR050498">
    <property type="entry name" value="Ycf3"/>
</dbReference>
<dbReference type="InterPro" id="IPR019734">
    <property type="entry name" value="TPR_rpt"/>
</dbReference>
<feature type="compositionally biased region" description="Basic and acidic residues" evidence="4">
    <location>
        <begin position="86"/>
        <end position="102"/>
    </location>
</feature>
<dbReference type="Proteomes" id="UP000185783">
    <property type="component" value="Unassembled WGS sequence"/>
</dbReference>
<dbReference type="PROSITE" id="PS50005">
    <property type="entry name" value="TPR"/>
    <property type="match status" value="2"/>
</dbReference>
<dbReference type="AlphaFoldDB" id="A0A1U7JH62"/>
<gene>
    <name evidence="6" type="ORF">A3843_10585</name>
</gene>
<dbReference type="Gene3D" id="1.25.40.10">
    <property type="entry name" value="Tetratricopeptide repeat domain"/>
    <property type="match status" value="1"/>
</dbReference>
<evidence type="ECO:0000313" key="6">
    <source>
        <dbReference type="EMBL" id="OKL44022.1"/>
    </source>
</evidence>
<dbReference type="STRING" id="197461.A3843_10585"/>
<name>A0A1U7JH62_9HYPH</name>
<dbReference type="PANTHER" id="PTHR44858:SF1">
    <property type="entry name" value="UDP-N-ACETYLGLUCOSAMINE--PEPTIDE N-ACETYLGLUCOSAMINYLTRANSFERASE SPINDLY-RELATED"/>
    <property type="match status" value="1"/>
</dbReference>
<dbReference type="InterPro" id="IPR011990">
    <property type="entry name" value="TPR-like_helical_dom_sf"/>
</dbReference>
<comment type="caution">
    <text evidence="6">The sequence shown here is derived from an EMBL/GenBank/DDBJ whole genome shotgun (WGS) entry which is preliminary data.</text>
</comment>
<feature type="repeat" description="TPR" evidence="3">
    <location>
        <begin position="176"/>
        <end position="209"/>
    </location>
</feature>
<keyword evidence="7" id="KW-1185">Reference proteome</keyword>
<evidence type="ECO:0000256" key="4">
    <source>
        <dbReference type="SAM" id="MobiDB-lite"/>
    </source>
</evidence>
<dbReference type="PANTHER" id="PTHR44858">
    <property type="entry name" value="TETRATRICOPEPTIDE REPEAT PROTEIN 6"/>
    <property type="match status" value="1"/>
</dbReference>
<evidence type="ECO:0000256" key="5">
    <source>
        <dbReference type="SAM" id="SignalP"/>
    </source>
</evidence>
<evidence type="ECO:0000256" key="3">
    <source>
        <dbReference type="PROSITE-ProRule" id="PRU00339"/>
    </source>
</evidence>
<feature type="signal peptide" evidence="5">
    <location>
        <begin position="1"/>
        <end position="25"/>
    </location>
</feature>
<accession>A0A1U7JH62</accession>
<reference evidence="6 7" key="1">
    <citation type="submission" date="2016-03" db="EMBL/GenBank/DDBJ databases">
        <title>Genome sequence of Nesiotobacter sp. nov., a moderately halophilic alphaproteobacterium isolated from the Yellow Sea, China.</title>
        <authorList>
            <person name="Zhang G."/>
            <person name="Zhang R."/>
        </authorList>
    </citation>
    <scope>NUCLEOTIDE SEQUENCE [LARGE SCALE GENOMIC DNA]</scope>
    <source>
        <strain evidence="6 7">WB1-6</strain>
    </source>
</reference>
<dbReference type="SMART" id="SM00028">
    <property type="entry name" value="TPR"/>
    <property type="match status" value="3"/>
</dbReference>
<dbReference type="EMBL" id="LVVZ01000015">
    <property type="protein sequence ID" value="OKL44022.1"/>
    <property type="molecule type" value="Genomic_DNA"/>
</dbReference>
<dbReference type="RefSeq" id="WP_051269071.1">
    <property type="nucleotide sequence ID" value="NZ_LVVZ01000015.1"/>
</dbReference>
<evidence type="ECO:0000256" key="1">
    <source>
        <dbReference type="ARBA" id="ARBA00022737"/>
    </source>
</evidence>
<dbReference type="SUPFAM" id="SSF48452">
    <property type="entry name" value="TPR-like"/>
    <property type="match status" value="1"/>
</dbReference>
<organism evidence="6 7">
    <name type="scientific">Pseudovibrio exalbescens</name>
    <dbReference type="NCBI Taxonomy" id="197461"/>
    <lineage>
        <taxon>Bacteria</taxon>
        <taxon>Pseudomonadati</taxon>
        <taxon>Pseudomonadota</taxon>
        <taxon>Alphaproteobacteria</taxon>
        <taxon>Hyphomicrobiales</taxon>
        <taxon>Stappiaceae</taxon>
        <taxon>Pseudovibrio</taxon>
    </lineage>
</organism>
<feature type="region of interest" description="Disordered" evidence="4">
    <location>
        <begin position="59"/>
        <end position="102"/>
    </location>
</feature>
<evidence type="ECO:0000256" key="2">
    <source>
        <dbReference type="ARBA" id="ARBA00022803"/>
    </source>
</evidence>
<evidence type="ECO:0000313" key="7">
    <source>
        <dbReference type="Proteomes" id="UP000185783"/>
    </source>
</evidence>